<dbReference type="InterPro" id="IPR050588">
    <property type="entry name" value="WNK_Ser-Thr_kinase"/>
</dbReference>
<evidence type="ECO:0000256" key="5">
    <source>
        <dbReference type="ARBA" id="ARBA00022777"/>
    </source>
</evidence>
<comment type="catalytic activity">
    <reaction evidence="8">
        <text>L-seryl-[protein] + ATP = O-phospho-L-seryl-[protein] + ADP + H(+)</text>
        <dbReference type="Rhea" id="RHEA:17989"/>
        <dbReference type="Rhea" id="RHEA-COMP:9863"/>
        <dbReference type="Rhea" id="RHEA-COMP:11604"/>
        <dbReference type="ChEBI" id="CHEBI:15378"/>
        <dbReference type="ChEBI" id="CHEBI:29999"/>
        <dbReference type="ChEBI" id="CHEBI:30616"/>
        <dbReference type="ChEBI" id="CHEBI:83421"/>
        <dbReference type="ChEBI" id="CHEBI:456216"/>
        <dbReference type="EC" id="2.7.11.1"/>
    </reaction>
</comment>
<dbReference type="GO" id="GO:0005524">
    <property type="term" value="F:ATP binding"/>
    <property type="evidence" value="ECO:0007669"/>
    <property type="project" value="UniProtKB-KW"/>
</dbReference>
<dbReference type="Gene3D" id="1.20.1110.10">
    <property type="entry name" value="Calcium-transporting ATPase, transmembrane domain"/>
    <property type="match status" value="1"/>
</dbReference>
<dbReference type="AlphaFoldDB" id="A0AAD8IQ87"/>
<dbReference type="PROSITE" id="PS50011">
    <property type="entry name" value="PROTEIN_KINASE_DOM"/>
    <property type="match status" value="1"/>
</dbReference>
<dbReference type="InterPro" id="IPR000719">
    <property type="entry name" value="Prot_kinase_dom"/>
</dbReference>
<dbReference type="PANTHER" id="PTHR13902">
    <property type="entry name" value="SERINE/THREONINE-PROTEIN KINASE WNK WITH NO LYSINE -RELATED"/>
    <property type="match status" value="1"/>
</dbReference>
<organism evidence="10 11">
    <name type="scientific">Heracleum sosnowskyi</name>
    <dbReference type="NCBI Taxonomy" id="360622"/>
    <lineage>
        <taxon>Eukaryota</taxon>
        <taxon>Viridiplantae</taxon>
        <taxon>Streptophyta</taxon>
        <taxon>Embryophyta</taxon>
        <taxon>Tracheophyta</taxon>
        <taxon>Spermatophyta</taxon>
        <taxon>Magnoliopsida</taxon>
        <taxon>eudicotyledons</taxon>
        <taxon>Gunneridae</taxon>
        <taxon>Pentapetalae</taxon>
        <taxon>asterids</taxon>
        <taxon>campanulids</taxon>
        <taxon>Apiales</taxon>
        <taxon>Apiaceae</taxon>
        <taxon>Apioideae</taxon>
        <taxon>apioid superclade</taxon>
        <taxon>Tordylieae</taxon>
        <taxon>Tordyliinae</taxon>
        <taxon>Heracleum</taxon>
    </lineage>
</organism>
<dbReference type="EMBL" id="JAUIZM010000004">
    <property type="protein sequence ID" value="KAK1388482.1"/>
    <property type="molecule type" value="Genomic_DNA"/>
</dbReference>
<dbReference type="InterPro" id="IPR011009">
    <property type="entry name" value="Kinase-like_dom_sf"/>
</dbReference>
<name>A0AAD8IQ87_9APIA</name>
<sequence length="757" mass="85105">MNSGSENESMFSVNKDGLIGNVDSQVDYVEMDPKGRYVRYNEILGKGAFKTVYKAFDQLRGIEVAWSRVKVDDVLQSAVDFEKLYSEVHLLRSLKHDNIMKLYDSWVDDKKKTINMITELFTSGSMRQYRKKHKCVDMKAVKSWARQILCGLDYLHSQNQPIIHRDLKCDNIFVNGNHGEVKIGDLGLAIVRQHPTAKSVIGTPEFMAPEMYDEEYNELVDIYSFGMCLLEMVTFEYPYCECKNPAQIYKKVTSGIKPASLGKVSDPKVKEFIEKCLLPASERLPARELLKDPFFQLETPKESIHNQMQLPTQLPKSLSLLSCGSLSMDMDYEYKQSVCTESSCGTPQSPVLEFKRMHQNNEFRLRGMKNPDNSIALTLRIADLNGRVRNIHFQFYLDTDTAFSVASEMVEQLELADHDVAFIAEFIDYLIGRILQGSRSSQDIRYKPETNDRALMPNSWNASQPPDQDTVSNLTATANYQEDFVHVEHNPCQSSVPLSHITLHASPNFANMEDKESQASAASEMMCEDTAMKNEKKADYVDFNINGVRPNLSGHDSELDFRDLYYDEFKMQESDTDVVECIQPNDIAKNWEMTLADLAGVSKAISSTGLVSNSSHLSSADEEQVAELTMELDAIESQIPEAFLEEDDTTSKKKADDSGNGPTTAIVALAVAAIPEGLAAVIRTCLALGTKNMGYPLSTEVALKVLVEKMGAPDIKARNRVRDSKIMAKYLINQDGSVVVMDETCRQLLQSKQLEMS</sequence>
<dbReference type="SMART" id="SM00220">
    <property type="entry name" value="S_TKc"/>
    <property type="match status" value="1"/>
</dbReference>
<reference evidence="10" key="1">
    <citation type="submission" date="2023-02" db="EMBL/GenBank/DDBJ databases">
        <title>Genome of toxic invasive species Heracleum sosnowskyi carries increased number of genes despite the absence of recent whole-genome duplications.</title>
        <authorList>
            <person name="Schelkunov M."/>
            <person name="Shtratnikova V."/>
            <person name="Makarenko M."/>
            <person name="Klepikova A."/>
            <person name="Omelchenko D."/>
            <person name="Novikova G."/>
            <person name="Obukhova E."/>
            <person name="Bogdanov V."/>
            <person name="Penin A."/>
            <person name="Logacheva M."/>
        </authorList>
    </citation>
    <scope>NUCLEOTIDE SEQUENCE</scope>
    <source>
        <strain evidence="10">Hsosn_3</strain>
        <tissue evidence="10">Leaf</tissue>
    </source>
</reference>
<proteinExistence type="predicted"/>
<dbReference type="InterPro" id="IPR008271">
    <property type="entry name" value="Ser/Thr_kinase_AS"/>
</dbReference>
<dbReference type="PROSITE" id="PS00108">
    <property type="entry name" value="PROTEIN_KINASE_ST"/>
    <property type="match status" value="1"/>
</dbReference>
<comment type="catalytic activity">
    <reaction evidence="7">
        <text>L-threonyl-[protein] + ATP = O-phospho-L-threonyl-[protein] + ADP + H(+)</text>
        <dbReference type="Rhea" id="RHEA:46608"/>
        <dbReference type="Rhea" id="RHEA-COMP:11060"/>
        <dbReference type="Rhea" id="RHEA-COMP:11605"/>
        <dbReference type="ChEBI" id="CHEBI:15378"/>
        <dbReference type="ChEBI" id="CHEBI:30013"/>
        <dbReference type="ChEBI" id="CHEBI:30616"/>
        <dbReference type="ChEBI" id="CHEBI:61977"/>
        <dbReference type="ChEBI" id="CHEBI:456216"/>
        <dbReference type="EC" id="2.7.11.1"/>
    </reaction>
</comment>
<dbReference type="GO" id="GO:0004674">
    <property type="term" value="F:protein serine/threonine kinase activity"/>
    <property type="evidence" value="ECO:0007669"/>
    <property type="project" value="UniProtKB-KW"/>
</dbReference>
<accession>A0AAD8IQ87</accession>
<dbReference type="Gene3D" id="1.10.510.10">
    <property type="entry name" value="Transferase(Phosphotransferase) domain 1"/>
    <property type="match status" value="1"/>
</dbReference>
<dbReference type="Gene3D" id="3.30.200.20">
    <property type="entry name" value="Phosphorylase Kinase, domain 1"/>
    <property type="match status" value="1"/>
</dbReference>
<dbReference type="Pfam" id="PF12202">
    <property type="entry name" value="OSR1_C"/>
    <property type="match status" value="1"/>
</dbReference>
<keyword evidence="2" id="KW-0723">Serine/threonine-protein kinase</keyword>
<dbReference type="SUPFAM" id="SSF81665">
    <property type="entry name" value="Calcium ATPase, transmembrane domain M"/>
    <property type="match status" value="1"/>
</dbReference>
<dbReference type="FunFam" id="1.10.510.10:FF:000046">
    <property type="entry name" value="probable serine/threonine-protein kinase WNK9"/>
    <property type="match status" value="1"/>
</dbReference>
<evidence type="ECO:0000256" key="3">
    <source>
        <dbReference type="ARBA" id="ARBA00022679"/>
    </source>
</evidence>
<dbReference type="SUPFAM" id="SSF56112">
    <property type="entry name" value="Protein kinase-like (PK-like)"/>
    <property type="match status" value="1"/>
</dbReference>
<dbReference type="EC" id="2.7.11.1" evidence="1"/>
<keyword evidence="4" id="KW-0547">Nucleotide-binding</keyword>
<gene>
    <name evidence="10" type="ORF">POM88_016660</name>
</gene>
<dbReference type="FunFam" id="3.30.200.20:FF:000075">
    <property type="entry name" value="Probable serine/threonine-protein kinase WNK1"/>
    <property type="match status" value="1"/>
</dbReference>
<feature type="domain" description="Protein kinase" evidence="9">
    <location>
        <begin position="38"/>
        <end position="295"/>
    </location>
</feature>
<keyword evidence="11" id="KW-1185">Reference proteome</keyword>
<keyword evidence="6" id="KW-0067">ATP-binding</keyword>
<keyword evidence="5 10" id="KW-0418">Kinase</keyword>
<comment type="caution">
    <text evidence="10">The sequence shown here is derived from an EMBL/GenBank/DDBJ whole genome shotgun (WGS) entry which is preliminary data.</text>
</comment>
<evidence type="ECO:0000256" key="2">
    <source>
        <dbReference type="ARBA" id="ARBA00022527"/>
    </source>
</evidence>
<reference evidence="10" key="2">
    <citation type="submission" date="2023-05" db="EMBL/GenBank/DDBJ databases">
        <authorList>
            <person name="Schelkunov M.I."/>
        </authorList>
    </citation>
    <scope>NUCLEOTIDE SEQUENCE</scope>
    <source>
        <strain evidence="10">Hsosn_3</strain>
        <tissue evidence="10">Leaf</tissue>
    </source>
</reference>
<dbReference type="InterPro" id="IPR023298">
    <property type="entry name" value="ATPase_P-typ_TM_dom_sf"/>
</dbReference>
<evidence type="ECO:0000256" key="8">
    <source>
        <dbReference type="ARBA" id="ARBA00048679"/>
    </source>
</evidence>
<dbReference type="Proteomes" id="UP001237642">
    <property type="component" value="Unassembled WGS sequence"/>
</dbReference>
<dbReference type="Gene3D" id="3.10.20.90">
    <property type="entry name" value="Phosphatidylinositol 3-kinase Catalytic Subunit, Chain A, domain 1"/>
    <property type="match status" value="1"/>
</dbReference>
<evidence type="ECO:0000313" key="10">
    <source>
        <dbReference type="EMBL" id="KAK1388482.1"/>
    </source>
</evidence>
<evidence type="ECO:0000256" key="6">
    <source>
        <dbReference type="ARBA" id="ARBA00022840"/>
    </source>
</evidence>
<evidence type="ECO:0000313" key="11">
    <source>
        <dbReference type="Proteomes" id="UP001237642"/>
    </source>
</evidence>
<evidence type="ECO:0000256" key="7">
    <source>
        <dbReference type="ARBA" id="ARBA00047899"/>
    </source>
</evidence>
<protein>
    <recommendedName>
        <fullName evidence="1">non-specific serine/threonine protein kinase</fullName>
        <ecNumber evidence="1">2.7.11.1</ecNumber>
    </recommendedName>
</protein>
<evidence type="ECO:0000256" key="4">
    <source>
        <dbReference type="ARBA" id="ARBA00022741"/>
    </source>
</evidence>
<keyword evidence="3" id="KW-0808">Transferase</keyword>
<evidence type="ECO:0000259" key="9">
    <source>
        <dbReference type="PROSITE" id="PS50011"/>
    </source>
</evidence>
<dbReference type="InterPro" id="IPR024678">
    <property type="entry name" value="Kinase_OSR1/WNK_CCT"/>
</dbReference>
<dbReference type="CDD" id="cd13983">
    <property type="entry name" value="STKc_WNK"/>
    <property type="match status" value="1"/>
</dbReference>
<dbReference type="Pfam" id="PF00069">
    <property type="entry name" value="Pkinase"/>
    <property type="match status" value="1"/>
</dbReference>
<evidence type="ECO:0000256" key="1">
    <source>
        <dbReference type="ARBA" id="ARBA00012513"/>
    </source>
</evidence>